<dbReference type="GO" id="GO:0046872">
    <property type="term" value="F:metal ion binding"/>
    <property type="evidence" value="ECO:0007669"/>
    <property type="project" value="UniProtKB-KW"/>
</dbReference>
<dbReference type="EMBL" id="AMQN01023682">
    <property type="status" value="NOT_ANNOTATED_CDS"/>
    <property type="molecule type" value="Genomic_DNA"/>
</dbReference>
<dbReference type="PANTHER" id="PTHR10342:SF274">
    <property type="entry name" value="ARYLSULFATASE B"/>
    <property type="match status" value="1"/>
</dbReference>
<organism evidence="4">
    <name type="scientific">Capitella teleta</name>
    <name type="common">Polychaete worm</name>
    <dbReference type="NCBI Taxonomy" id="283909"/>
    <lineage>
        <taxon>Eukaryota</taxon>
        <taxon>Metazoa</taxon>
        <taxon>Spiralia</taxon>
        <taxon>Lophotrochozoa</taxon>
        <taxon>Annelida</taxon>
        <taxon>Polychaeta</taxon>
        <taxon>Sedentaria</taxon>
        <taxon>Scolecida</taxon>
        <taxon>Capitellidae</taxon>
        <taxon>Capitella</taxon>
    </lineage>
</organism>
<dbReference type="Proteomes" id="UP000014760">
    <property type="component" value="Unassembled WGS sequence"/>
</dbReference>
<dbReference type="EMBL" id="AMQN01023685">
    <property type="status" value="NOT_ANNOTATED_CDS"/>
    <property type="molecule type" value="Genomic_DNA"/>
</dbReference>
<dbReference type="EMBL" id="KB301842">
    <property type="protein sequence ID" value="ELU05040.1"/>
    <property type="molecule type" value="Genomic_DNA"/>
</dbReference>
<protein>
    <submittedName>
        <fullName evidence="4 5">Uncharacterized protein</fullName>
    </submittedName>
</protein>
<dbReference type="EMBL" id="AMQN01023684">
    <property type="status" value="NOT_ANNOTATED_CDS"/>
    <property type="molecule type" value="Genomic_DNA"/>
</dbReference>
<evidence type="ECO:0000313" key="4">
    <source>
        <dbReference type="EMBL" id="ELU05040.1"/>
    </source>
</evidence>
<dbReference type="Gene3D" id="3.40.720.10">
    <property type="entry name" value="Alkaline Phosphatase, subunit A"/>
    <property type="match status" value="1"/>
</dbReference>
<reference evidence="5" key="3">
    <citation type="submission" date="2015-06" db="UniProtKB">
        <authorList>
            <consortium name="EnsemblMetazoa"/>
        </authorList>
    </citation>
    <scope>IDENTIFICATION</scope>
</reference>
<proteinExistence type="predicted"/>
<evidence type="ECO:0000313" key="6">
    <source>
        <dbReference type="Proteomes" id="UP000014760"/>
    </source>
</evidence>
<sequence length="335" mass="38312">METLCFFDYIVGHFDDDASHDCAGEGDTANEVSQQFREVIETIQSQHHSIASPLAEEFEKCLGTIELPSSTESARIPQDIIGPWNWTRSVACHALDEAIHTEFKGDDLECSLPNCLQKDFCRVAWTSGHGHFGPAISFLKFFCRGSSSRKWTAMKINKHRMHHFTDSWPNVISFQAPHIYRWLHGKETKLHNVETTDICFATRLMHITDWLPTLVKLAGGKVTDDIDGINQKKMITRGAGSKRTNMVYHLNREHHMFAAWFGEIAVRNERFKLIWGTPGSTDGYGEGMDFIFNLPYYQELLSSNNNRKKRGGPYDERTAKQFEQASEVFDLLNVF</sequence>
<dbReference type="EnsemblMetazoa" id="CapteT199594">
    <property type="protein sequence ID" value="CapteP199594"/>
    <property type="gene ID" value="CapteG199594"/>
</dbReference>
<keyword evidence="1" id="KW-0479">Metal-binding</keyword>
<keyword evidence="2" id="KW-0106">Calcium</keyword>
<dbReference type="GO" id="GO:0008484">
    <property type="term" value="F:sulfuric ester hydrolase activity"/>
    <property type="evidence" value="ECO:0007669"/>
    <property type="project" value="InterPro"/>
</dbReference>
<gene>
    <name evidence="4" type="ORF">CAPTEDRAFT_199594</name>
</gene>
<dbReference type="HOGENOM" id="CLU_829608_0_0_1"/>
<name>R7UFR6_CAPTE</name>
<evidence type="ECO:0000256" key="2">
    <source>
        <dbReference type="ARBA" id="ARBA00022837"/>
    </source>
</evidence>
<dbReference type="InterPro" id="IPR047115">
    <property type="entry name" value="ARSB"/>
</dbReference>
<evidence type="ECO:0000256" key="3">
    <source>
        <dbReference type="ARBA" id="ARBA00023180"/>
    </source>
</evidence>
<evidence type="ECO:0000256" key="1">
    <source>
        <dbReference type="ARBA" id="ARBA00022723"/>
    </source>
</evidence>
<dbReference type="SUPFAM" id="SSF53649">
    <property type="entry name" value="Alkaline phosphatase-like"/>
    <property type="match status" value="1"/>
</dbReference>
<reference evidence="6" key="1">
    <citation type="submission" date="2012-12" db="EMBL/GenBank/DDBJ databases">
        <authorList>
            <person name="Hellsten U."/>
            <person name="Grimwood J."/>
            <person name="Chapman J.A."/>
            <person name="Shapiro H."/>
            <person name="Aerts A."/>
            <person name="Otillar R.P."/>
            <person name="Terry A.Y."/>
            <person name="Boore J.L."/>
            <person name="Simakov O."/>
            <person name="Marletaz F."/>
            <person name="Cho S.-J."/>
            <person name="Edsinger-Gonzales E."/>
            <person name="Havlak P."/>
            <person name="Kuo D.-H."/>
            <person name="Larsson T."/>
            <person name="Lv J."/>
            <person name="Arendt D."/>
            <person name="Savage R."/>
            <person name="Osoegawa K."/>
            <person name="de Jong P."/>
            <person name="Lindberg D.R."/>
            <person name="Seaver E.C."/>
            <person name="Weisblat D.A."/>
            <person name="Putnam N.H."/>
            <person name="Grigoriev I.V."/>
            <person name="Rokhsar D.S."/>
        </authorList>
    </citation>
    <scope>NUCLEOTIDE SEQUENCE</scope>
    <source>
        <strain evidence="6">I ESC-2004</strain>
    </source>
</reference>
<keyword evidence="3" id="KW-0325">Glycoprotein</keyword>
<dbReference type="OrthoDB" id="103349at2759"/>
<dbReference type="EMBL" id="AMQN01023683">
    <property type="status" value="NOT_ANNOTATED_CDS"/>
    <property type="molecule type" value="Genomic_DNA"/>
</dbReference>
<dbReference type="Gene3D" id="3.30.1120.10">
    <property type="match status" value="1"/>
</dbReference>
<dbReference type="AlphaFoldDB" id="R7UFR6"/>
<dbReference type="InterPro" id="IPR017850">
    <property type="entry name" value="Alkaline_phosphatase_core_sf"/>
</dbReference>
<dbReference type="STRING" id="283909.R7UFR6"/>
<dbReference type="PANTHER" id="PTHR10342">
    <property type="entry name" value="ARYLSULFATASE"/>
    <property type="match status" value="1"/>
</dbReference>
<evidence type="ECO:0000313" key="5">
    <source>
        <dbReference type="EnsemblMetazoa" id="CapteP199594"/>
    </source>
</evidence>
<accession>R7UFR6</accession>
<reference evidence="4 6" key="2">
    <citation type="journal article" date="2013" name="Nature">
        <title>Insights into bilaterian evolution from three spiralian genomes.</title>
        <authorList>
            <person name="Simakov O."/>
            <person name="Marletaz F."/>
            <person name="Cho S.J."/>
            <person name="Edsinger-Gonzales E."/>
            <person name="Havlak P."/>
            <person name="Hellsten U."/>
            <person name="Kuo D.H."/>
            <person name="Larsson T."/>
            <person name="Lv J."/>
            <person name="Arendt D."/>
            <person name="Savage R."/>
            <person name="Osoegawa K."/>
            <person name="de Jong P."/>
            <person name="Grimwood J."/>
            <person name="Chapman J.A."/>
            <person name="Shapiro H."/>
            <person name="Aerts A."/>
            <person name="Otillar R.P."/>
            <person name="Terry A.Y."/>
            <person name="Boore J.L."/>
            <person name="Grigoriev I.V."/>
            <person name="Lindberg D.R."/>
            <person name="Seaver E.C."/>
            <person name="Weisblat D.A."/>
            <person name="Putnam N.H."/>
            <person name="Rokhsar D.S."/>
        </authorList>
    </citation>
    <scope>NUCLEOTIDE SEQUENCE</scope>
    <source>
        <strain evidence="4 6">I ESC-2004</strain>
    </source>
</reference>
<keyword evidence="6" id="KW-1185">Reference proteome</keyword>